<name>A0ABY8CB78_9GAMM</name>
<dbReference type="PANTHER" id="PTHR42930:SF3">
    <property type="entry name" value="PHOSPHATE-SPECIFIC TRANSPORT SYSTEM ACCESSORY PROTEIN PHOU"/>
    <property type="match status" value="1"/>
</dbReference>
<comment type="subunit">
    <text evidence="3">Homodimer.</text>
</comment>
<dbReference type="InterPro" id="IPR026022">
    <property type="entry name" value="PhoU_dom"/>
</dbReference>
<comment type="similarity">
    <text evidence="1 3">Belongs to the PhoU family.</text>
</comment>
<accession>A0ABY8CB78</accession>
<dbReference type="NCBIfam" id="TIGR02135">
    <property type="entry name" value="phoU_full"/>
    <property type="match status" value="1"/>
</dbReference>
<evidence type="ECO:0000256" key="3">
    <source>
        <dbReference type="PIRNR" id="PIRNR003107"/>
    </source>
</evidence>
<dbReference type="Gene3D" id="1.20.58.220">
    <property type="entry name" value="Phosphate transport system protein phou homolog 2, domain 2"/>
    <property type="match status" value="2"/>
</dbReference>
<dbReference type="RefSeq" id="WP_275595487.1">
    <property type="nucleotide sequence ID" value="NZ_CP102381.1"/>
</dbReference>
<dbReference type="SUPFAM" id="SSF109755">
    <property type="entry name" value="PhoU-like"/>
    <property type="match status" value="1"/>
</dbReference>
<comment type="function">
    <text evidence="3">Plays a role in the regulation of phosphate uptake.</text>
</comment>
<dbReference type="PIRSF" id="PIRSF003107">
    <property type="entry name" value="PhoU"/>
    <property type="match status" value="1"/>
</dbReference>
<evidence type="ECO:0000313" key="5">
    <source>
        <dbReference type="EMBL" id="WEJ63234.1"/>
    </source>
</evidence>
<dbReference type="InterPro" id="IPR038078">
    <property type="entry name" value="PhoU-like_sf"/>
</dbReference>
<organism evidence="5 6">
    <name type="scientific">Thiomicrorhabdus lithotrophica</name>
    <dbReference type="NCBI Taxonomy" id="2949997"/>
    <lineage>
        <taxon>Bacteria</taxon>
        <taxon>Pseudomonadati</taxon>
        <taxon>Pseudomonadota</taxon>
        <taxon>Gammaproteobacteria</taxon>
        <taxon>Thiotrichales</taxon>
        <taxon>Piscirickettsiaceae</taxon>
        <taxon>Thiomicrorhabdus</taxon>
    </lineage>
</organism>
<keyword evidence="3" id="KW-0963">Cytoplasm</keyword>
<proteinExistence type="inferred from homology"/>
<evidence type="ECO:0000256" key="1">
    <source>
        <dbReference type="ARBA" id="ARBA00008107"/>
    </source>
</evidence>
<sequence length="246" mass="27835">MERTEFKSHISGQYNRNLEDLFNQVLEMGGLVEGQLSNTVEAIKCENKKLAKEVKQIDKIVNKEEIEIDRLCARVLARQQPTASDLRLIVSAIRIAVDLERIGDEAVNASKLAIKMAKVQEVPCDTLPGFKCLMEMIAIDLDMLRKVLTSFAQLDLEGISEIVDDEQRVTEIKNTALSEIQFSLNKDTDEIAEYMMQMIYSVRAAERISAHIVNIAESIVYLIKGRDVRHMNSEKLSSFLASENQD</sequence>
<keyword evidence="3" id="KW-0813">Transport</keyword>
<dbReference type="EMBL" id="CP102381">
    <property type="protein sequence ID" value="WEJ63234.1"/>
    <property type="molecule type" value="Genomic_DNA"/>
</dbReference>
<feature type="domain" description="PhoU" evidence="4">
    <location>
        <begin position="25"/>
        <end position="111"/>
    </location>
</feature>
<protein>
    <recommendedName>
        <fullName evidence="3">Phosphate-specific transport system accessory protein PhoU</fullName>
    </recommendedName>
</protein>
<dbReference type="Proteomes" id="UP001222275">
    <property type="component" value="Chromosome"/>
</dbReference>
<dbReference type="Pfam" id="PF01895">
    <property type="entry name" value="PhoU"/>
    <property type="match status" value="2"/>
</dbReference>
<gene>
    <name evidence="5" type="primary">phoU</name>
    <name evidence="5" type="ORF">NR989_02995</name>
</gene>
<keyword evidence="6" id="KW-1185">Reference proteome</keyword>
<dbReference type="PANTHER" id="PTHR42930">
    <property type="entry name" value="PHOSPHATE-SPECIFIC TRANSPORT SYSTEM ACCESSORY PROTEIN PHOU"/>
    <property type="match status" value="1"/>
</dbReference>
<evidence type="ECO:0000256" key="2">
    <source>
        <dbReference type="ARBA" id="ARBA00022592"/>
    </source>
</evidence>
<keyword evidence="2 3" id="KW-0592">Phosphate transport</keyword>
<comment type="subcellular location">
    <subcellularLocation>
        <location evidence="3">Cytoplasm</location>
    </subcellularLocation>
</comment>
<feature type="domain" description="PhoU" evidence="4">
    <location>
        <begin position="133"/>
        <end position="219"/>
    </location>
</feature>
<dbReference type="InterPro" id="IPR028366">
    <property type="entry name" value="PhoU"/>
</dbReference>
<evidence type="ECO:0000259" key="4">
    <source>
        <dbReference type="Pfam" id="PF01895"/>
    </source>
</evidence>
<evidence type="ECO:0000313" key="6">
    <source>
        <dbReference type="Proteomes" id="UP001222275"/>
    </source>
</evidence>
<reference evidence="5 6" key="1">
    <citation type="submission" date="2022-06" db="EMBL/GenBank/DDBJ databases">
        <title>Thiomicrohabdus sp. nov, an obligately chemolithoautotrophic, sulfur-oxidizing bacterium isolated from beach of Guanyin Mountain. Amoy.</title>
        <authorList>
            <person name="Zhu H."/>
        </authorList>
    </citation>
    <scope>NUCLEOTIDE SEQUENCE [LARGE SCALE GENOMIC DNA]</scope>
    <source>
        <strain evidence="5 6">XGS-01</strain>
    </source>
</reference>